<dbReference type="EMBL" id="NHZQ01000447">
    <property type="protein sequence ID" value="PSK34238.1"/>
    <property type="molecule type" value="Genomic_DNA"/>
</dbReference>
<feature type="compositionally biased region" description="Polar residues" evidence="2">
    <location>
        <begin position="64"/>
        <end position="76"/>
    </location>
</feature>
<feature type="compositionally biased region" description="Polar residues" evidence="2">
    <location>
        <begin position="32"/>
        <end position="48"/>
    </location>
</feature>
<proteinExistence type="predicted"/>
<gene>
    <name evidence="3" type="ORF">B9Z65_8564</name>
</gene>
<keyword evidence="4" id="KW-1185">Reference proteome</keyword>
<comment type="caution">
    <text evidence="3">The sequence shown here is derived from an EMBL/GenBank/DDBJ whole genome shotgun (WGS) entry which is preliminary data.</text>
</comment>
<accession>A0A2P7YE55</accession>
<evidence type="ECO:0000313" key="3">
    <source>
        <dbReference type="EMBL" id="PSK34238.1"/>
    </source>
</evidence>
<dbReference type="AlphaFoldDB" id="A0A2P7YE55"/>
<organism evidence="3 4">
    <name type="scientific">Elsinoe australis</name>
    <dbReference type="NCBI Taxonomy" id="40998"/>
    <lineage>
        <taxon>Eukaryota</taxon>
        <taxon>Fungi</taxon>
        <taxon>Dikarya</taxon>
        <taxon>Ascomycota</taxon>
        <taxon>Pezizomycotina</taxon>
        <taxon>Dothideomycetes</taxon>
        <taxon>Dothideomycetidae</taxon>
        <taxon>Myriangiales</taxon>
        <taxon>Elsinoaceae</taxon>
        <taxon>Elsinoe</taxon>
    </lineage>
</organism>
<evidence type="ECO:0000313" key="4">
    <source>
        <dbReference type="Proteomes" id="UP000243723"/>
    </source>
</evidence>
<feature type="coiled-coil region" evidence="1">
    <location>
        <begin position="236"/>
        <end position="263"/>
    </location>
</feature>
<name>A0A2P7YE55_9PEZI</name>
<sequence>MPRTRAQERAPSAEPGASQQGPARTNRKRRASTTSQASEMLENSQPDSQPMLKKRKKSKVVIQETAQGQNSSTHPSLSRVEEEESQTKVNSHELEDDENNAQQSQTSVKTTTSRRVTLPASAFTQEESQPTQKIKPRKSLPSALTPQVLSQSGQESGMISLNQLIQQRVKQRLSQSMMQVDGSDDIDVGDLSQDILVYSGVDGPSQLPDLELENAGVKSPGSDFADDFTEIDSAIVAKSDQERTNYEASIKRLAREASEAKSSLEIFTVELQAMGFGSPDANPQAVIDSIRASFDKVRHRLRDILPLDTSADVLEHAVLTRITDHVILLANRNANKEATIIKKSILEQELLAQIDALVEKLTEAEIIRERLQQANGEFDNQNAEDDKYIKELEEKLVEIEKSHFQVSSLLQDKITQVQGLEAENSSLEDTCEKLKSALQDYRQSETKLHELITRMEQEHAETLGQLEKNHKVEHKRFTEEVRVEREGREAAEARAIDREEKSASLAKSLEKEAAMISKLKAQIEELRSDMLEAQSGKEAAEEDAALKANAIQELEQQLADSEAAFAKSEADLADLRKLNESERRQREAAEAELDESHVKVKSLNDKLHKQGIEANELRQKLFEVQQRDKTSIEKLQTTLNERTEQFEDELTAESGRREEFETLAEERQKIIDDLEEQIAGLESSMKKALDDKESLLQELEDRCEKLEEERAAVEDSVEQKTAELSALQKSTTSQIKTLETTLINLTAERDNTASTLEKVQHQAATQQQQMLSTLGDRDATINDLTSDLNTANKAISDLEHDKASLERRVESEAESMLSYTAEKDAEVASLKDIVREKQNEIHSLSEKATEVDRAWTAFTKEKDTTIEELEVIATEREEVIMKLKDANNKLTAAFREHVAIAEGKMSKLRKEVERLNGLAQNEDDSLRQHGKRLLEQIEEVDEDATIINGTNGGLEDEMSPAVRVVEKKKIKRTRKAVRDSGIGGSSDMEGMLS</sequence>
<keyword evidence="1" id="KW-0175">Coiled coil</keyword>
<feature type="coiled-coil region" evidence="1">
    <location>
        <begin position="781"/>
        <end position="854"/>
    </location>
</feature>
<feature type="coiled-coil region" evidence="1">
    <location>
        <begin position="898"/>
        <end position="925"/>
    </location>
</feature>
<feature type="coiled-coil region" evidence="1">
    <location>
        <begin position="347"/>
        <end position="444"/>
    </location>
</feature>
<feature type="compositionally biased region" description="Polar residues" evidence="2">
    <location>
        <begin position="142"/>
        <end position="151"/>
    </location>
</feature>
<protein>
    <submittedName>
        <fullName evidence="3">Uncharacterized protein</fullName>
    </submittedName>
</protein>
<dbReference type="OrthoDB" id="3532430at2759"/>
<evidence type="ECO:0000256" key="1">
    <source>
        <dbReference type="SAM" id="Coils"/>
    </source>
</evidence>
<feature type="coiled-coil region" evidence="1">
    <location>
        <begin position="657"/>
        <end position="730"/>
    </location>
</feature>
<reference evidence="3 4" key="1">
    <citation type="submission" date="2017-05" db="EMBL/GenBank/DDBJ databases">
        <title>Draft genome sequence of Elsinoe australis.</title>
        <authorList>
            <person name="Cheng Q."/>
        </authorList>
    </citation>
    <scope>NUCLEOTIDE SEQUENCE [LARGE SCALE GENOMIC DNA]</scope>
    <source>
        <strain evidence="3 4">NL1</strain>
    </source>
</reference>
<feature type="compositionally biased region" description="Polar residues" evidence="2">
    <location>
        <begin position="122"/>
        <end position="132"/>
    </location>
</feature>
<dbReference type="Gene3D" id="1.10.287.1490">
    <property type="match status" value="1"/>
</dbReference>
<feature type="region of interest" description="Disordered" evidence="2">
    <location>
        <begin position="1"/>
        <end position="151"/>
    </location>
</feature>
<evidence type="ECO:0000256" key="2">
    <source>
        <dbReference type="SAM" id="MobiDB-lite"/>
    </source>
</evidence>
<dbReference type="Proteomes" id="UP000243723">
    <property type="component" value="Unassembled WGS sequence"/>
</dbReference>
<feature type="compositionally biased region" description="Low complexity" evidence="2">
    <location>
        <begin position="102"/>
        <end position="117"/>
    </location>
</feature>
<feature type="coiled-coil region" evidence="1">
    <location>
        <begin position="506"/>
        <end position="620"/>
    </location>
</feature>
<dbReference type="STRING" id="40998.A0A2P7YE55"/>